<dbReference type="PRINTS" id="PR00837">
    <property type="entry name" value="V5TPXLIKE"/>
</dbReference>
<protein>
    <submittedName>
        <fullName evidence="5">SCP domain-containing protein</fullName>
    </submittedName>
</protein>
<dbReference type="InterPro" id="IPR014044">
    <property type="entry name" value="CAP_dom"/>
</dbReference>
<dbReference type="PANTHER" id="PTHR10334">
    <property type="entry name" value="CYSTEINE-RICH SECRETORY PROTEIN-RELATED"/>
    <property type="match status" value="1"/>
</dbReference>
<dbReference type="AlphaFoldDB" id="A0A0N4VC53"/>
<dbReference type="PRINTS" id="PR00838">
    <property type="entry name" value="V5ALLERGEN"/>
</dbReference>
<evidence type="ECO:0000256" key="1">
    <source>
        <dbReference type="SAM" id="SignalP"/>
    </source>
</evidence>
<dbReference type="OrthoDB" id="5874910at2759"/>
<dbReference type="InterPro" id="IPR035940">
    <property type="entry name" value="CAP_sf"/>
</dbReference>
<dbReference type="SUPFAM" id="SSF55797">
    <property type="entry name" value="PR-1-like"/>
    <property type="match status" value="1"/>
</dbReference>
<dbReference type="CDD" id="cd05380">
    <property type="entry name" value="CAP_euk"/>
    <property type="match status" value="1"/>
</dbReference>
<keyword evidence="4" id="KW-1185">Reference proteome</keyword>
<reference evidence="5" key="1">
    <citation type="submission" date="2017-02" db="UniProtKB">
        <authorList>
            <consortium name="WormBaseParasite"/>
        </authorList>
    </citation>
    <scope>IDENTIFICATION</scope>
</reference>
<dbReference type="STRING" id="51028.A0A0N4VC53"/>
<evidence type="ECO:0000313" key="4">
    <source>
        <dbReference type="Proteomes" id="UP000274131"/>
    </source>
</evidence>
<gene>
    <name evidence="3" type="ORF">EVEC_LOCUS7618</name>
</gene>
<dbReference type="Pfam" id="PF00188">
    <property type="entry name" value="CAP"/>
    <property type="match status" value="1"/>
</dbReference>
<feature type="domain" description="SCP" evidence="2">
    <location>
        <begin position="28"/>
        <end position="174"/>
    </location>
</feature>
<dbReference type="Proteomes" id="UP000274131">
    <property type="component" value="Unassembled WGS sequence"/>
</dbReference>
<feature type="chain" id="PRO_5043122840" evidence="1">
    <location>
        <begin position="19"/>
        <end position="202"/>
    </location>
</feature>
<evidence type="ECO:0000259" key="2">
    <source>
        <dbReference type="SMART" id="SM00198"/>
    </source>
</evidence>
<dbReference type="Gene3D" id="3.40.33.10">
    <property type="entry name" value="CAP"/>
    <property type="match status" value="1"/>
</dbReference>
<keyword evidence="1" id="KW-0732">Signal</keyword>
<feature type="signal peptide" evidence="1">
    <location>
        <begin position="1"/>
        <end position="18"/>
    </location>
</feature>
<evidence type="ECO:0000313" key="5">
    <source>
        <dbReference type="WBParaSite" id="EVEC_0000813401-mRNA-1"/>
    </source>
</evidence>
<dbReference type="SMART" id="SM00198">
    <property type="entry name" value="SCP"/>
    <property type="match status" value="1"/>
</dbReference>
<dbReference type="InterPro" id="IPR001283">
    <property type="entry name" value="CRISP-related"/>
</dbReference>
<proteinExistence type="predicted"/>
<dbReference type="InterPro" id="IPR002413">
    <property type="entry name" value="V5_allergen-like"/>
</dbReference>
<accession>A0A0N4VC53</accession>
<sequence>MHCALVAIFALLAVYAQAQNCNGKLSAAVRKTIVDLHNKYRSEVARGIATMKGGKKTPQASNMNKLVYDCQLERETQAWVDKCQKAHSPNSRNASENLYFAWGGSNTQETHLPRAIASWYSEISKYDASDPQNALTMNMIWAESTLVGCGFSNTCPDNMVYVACRYRKMGNYLNRSIYKKGAPCRKCESGRGCSAYEGLCVA</sequence>
<dbReference type="EMBL" id="UXUI01009012">
    <property type="protein sequence ID" value="VDD92867.1"/>
    <property type="molecule type" value="Genomic_DNA"/>
</dbReference>
<evidence type="ECO:0000313" key="3">
    <source>
        <dbReference type="EMBL" id="VDD92867.1"/>
    </source>
</evidence>
<reference evidence="3 4" key="2">
    <citation type="submission" date="2018-10" db="EMBL/GenBank/DDBJ databases">
        <authorList>
            <consortium name="Pathogen Informatics"/>
        </authorList>
    </citation>
    <scope>NUCLEOTIDE SEQUENCE [LARGE SCALE GENOMIC DNA]</scope>
</reference>
<name>A0A0N4VC53_ENTVE</name>
<dbReference type="WBParaSite" id="EVEC_0000813401-mRNA-1">
    <property type="protein sequence ID" value="EVEC_0000813401-mRNA-1"/>
    <property type="gene ID" value="EVEC_0000813401"/>
</dbReference>
<organism evidence="5">
    <name type="scientific">Enterobius vermicularis</name>
    <name type="common">Human pinworm</name>
    <dbReference type="NCBI Taxonomy" id="51028"/>
    <lineage>
        <taxon>Eukaryota</taxon>
        <taxon>Metazoa</taxon>
        <taxon>Ecdysozoa</taxon>
        <taxon>Nematoda</taxon>
        <taxon>Chromadorea</taxon>
        <taxon>Rhabditida</taxon>
        <taxon>Spirurina</taxon>
        <taxon>Oxyuridomorpha</taxon>
        <taxon>Oxyuroidea</taxon>
        <taxon>Oxyuridae</taxon>
        <taxon>Enterobius</taxon>
    </lineage>
</organism>